<dbReference type="EMBL" id="AP025592">
    <property type="protein sequence ID" value="BDG10634.1"/>
    <property type="molecule type" value="Genomic_DNA"/>
</dbReference>
<dbReference type="SUPFAM" id="SSF88659">
    <property type="entry name" value="Sigma3 and sigma4 domains of RNA polymerase sigma factors"/>
    <property type="match status" value="1"/>
</dbReference>
<dbReference type="PANTHER" id="PTHR43133">
    <property type="entry name" value="RNA POLYMERASE ECF-TYPE SIGMA FACTO"/>
    <property type="match status" value="1"/>
</dbReference>
<dbReference type="SUPFAM" id="SSF88946">
    <property type="entry name" value="Sigma2 domain of RNA polymerase sigma factors"/>
    <property type="match status" value="1"/>
</dbReference>
<organism evidence="8 9">
    <name type="scientific">Anaeromyxobacter paludicola</name>
    <dbReference type="NCBI Taxonomy" id="2918171"/>
    <lineage>
        <taxon>Bacteria</taxon>
        <taxon>Pseudomonadati</taxon>
        <taxon>Myxococcota</taxon>
        <taxon>Myxococcia</taxon>
        <taxon>Myxococcales</taxon>
        <taxon>Cystobacterineae</taxon>
        <taxon>Anaeromyxobacteraceae</taxon>
        <taxon>Anaeromyxobacter</taxon>
    </lineage>
</organism>
<keyword evidence="2" id="KW-0805">Transcription regulation</keyword>
<comment type="similarity">
    <text evidence="1">Belongs to the sigma-70 factor family. ECF subfamily.</text>
</comment>
<feature type="domain" description="RNA polymerase sigma-70 region 2" evidence="6">
    <location>
        <begin position="35"/>
        <end position="99"/>
    </location>
</feature>
<dbReference type="InterPro" id="IPR014284">
    <property type="entry name" value="RNA_pol_sigma-70_dom"/>
</dbReference>
<evidence type="ECO:0000313" key="9">
    <source>
        <dbReference type="Proteomes" id="UP001162734"/>
    </source>
</evidence>
<proteinExistence type="inferred from homology"/>
<dbReference type="Gene3D" id="1.10.10.10">
    <property type="entry name" value="Winged helix-like DNA-binding domain superfamily/Winged helix DNA-binding domain"/>
    <property type="match status" value="1"/>
</dbReference>
<dbReference type="Pfam" id="PF04542">
    <property type="entry name" value="Sigma70_r2"/>
    <property type="match status" value="1"/>
</dbReference>
<dbReference type="PANTHER" id="PTHR43133:SF51">
    <property type="entry name" value="RNA POLYMERASE SIGMA FACTOR"/>
    <property type="match status" value="1"/>
</dbReference>
<name>A0ABM7XFH9_9BACT</name>
<evidence type="ECO:0000256" key="2">
    <source>
        <dbReference type="ARBA" id="ARBA00023015"/>
    </source>
</evidence>
<evidence type="ECO:0000256" key="4">
    <source>
        <dbReference type="ARBA" id="ARBA00023163"/>
    </source>
</evidence>
<feature type="region of interest" description="Disordered" evidence="5">
    <location>
        <begin position="101"/>
        <end position="122"/>
    </location>
</feature>
<dbReference type="NCBIfam" id="NF008888">
    <property type="entry name" value="PRK11922.1"/>
    <property type="match status" value="1"/>
</dbReference>
<dbReference type="RefSeq" id="WP_248343135.1">
    <property type="nucleotide sequence ID" value="NZ_AP025592.1"/>
</dbReference>
<evidence type="ECO:0000256" key="1">
    <source>
        <dbReference type="ARBA" id="ARBA00010641"/>
    </source>
</evidence>
<dbReference type="CDD" id="cd06171">
    <property type="entry name" value="Sigma70_r4"/>
    <property type="match status" value="1"/>
</dbReference>
<keyword evidence="4" id="KW-0804">Transcription</keyword>
<dbReference type="InterPro" id="IPR013325">
    <property type="entry name" value="RNA_pol_sigma_r2"/>
</dbReference>
<protein>
    <submittedName>
        <fullName evidence="8">RNA polymerase sigma factor</fullName>
    </submittedName>
</protein>
<feature type="domain" description="RNA polymerase sigma factor 70 region 4 type 2" evidence="7">
    <location>
        <begin position="133"/>
        <end position="184"/>
    </location>
</feature>
<dbReference type="Proteomes" id="UP001162734">
    <property type="component" value="Chromosome"/>
</dbReference>
<reference evidence="9" key="1">
    <citation type="journal article" date="2022" name="Int. J. Syst. Evol. Microbiol.">
        <title>Anaeromyxobacter oryzae sp. nov., Anaeromyxobacter diazotrophicus sp. nov. and Anaeromyxobacter paludicola sp. nov., isolated from paddy soils.</title>
        <authorList>
            <person name="Itoh H."/>
            <person name="Xu Z."/>
            <person name="Mise K."/>
            <person name="Masuda Y."/>
            <person name="Ushijima N."/>
            <person name="Hayakawa C."/>
            <person name="Shiratori Y."/>
            <person name="Senoo K."/>
        </authorList>
    </citation>
    <scope>NUCLEOTIDE SEQUENCE [LARGE SCALE GENOMIC DNA]</scope>
    <source>
        <strain evidence="9">Red630</strain>
    </source>
</reference>
<dbReference type="InterPro" id="IPR039425">
    <property type="entry name" value="RNA_pol_sigma-70-like"/>
</dbReference>
<gene>
    <name evidence="8" type="ORF">AMPC_37470</name>
</gene>
<dbReference type="InterPro" id="IPR007627">
    <property type="entry name" value="RNA_pol_sigma70_r2"/>
</dbReference>
<evidence type="ECO:0000256" key="5">
    <source>
        <dbReference type="SAM" id="MobiDB-lite"/>
    </source>
</evidence>
<keyword evidence="9" id="KW-1185">Reference proteome</keyword>
<evidence type="ECO:0000259" key="6">
    <source>
        <dbReference type="Pfam" id="PF04542"/>
    </source>
</evidence>
<dbReference type="InterPro" id="IPR013249">
    <property type="entry name" value="RNA_pol_sigma70_r4_t2"/>
</dbReference>
<sequence>MTELSIVPAPAPDVPSDEEVVRRVRAGEVALFELLMRRHNQRVYRAIRSLLRDEAEVEDAMQQAYLHAWARLSQWTGEAPFRAWLIRIAVNEALSRLRPGRRPAVREVDEEEQMDPGARDPERQAGARELLSLLEEAVDRLPVLYRTAFMLREIEGLSTAETAGCLGLSPEVVKVRLHRARAALRTALLDRAERQAHAAFPFLAPRCDRVVRAVLARLPGPESPRPIA</sequence>
<dbReference type="Pfam" id="PF08281">
    <property type="entry name" value="Sigma70_r4_2"/>
    <property type="match status" value="1"/>
</dbReference>
<accession>A0ABM7XFH9</accession>
<dbReference type="Gene3D" id="1.10.1740.10">
    <property type="match status" value="1"/>
</dbReference>
<evidence type="ECO:0000259" key="7">
    <source>
        <dbReference type="Pfam" id="PF08281"/>
    </source>
</evidence>
<evidence type="ECO:0000256" key="3">
    <source>
        <dbReference type="ARBA" id="ARBA00023082"/>
    </source>
</evidence>
<dbReference type="InterPro" id="IPR013324">
    <property type="entry name" value="RNA_pol_sigma_r3/r4-like"/>
</dbReference>
<keyword evidence="3" id="KW-0731">Sigma factor</keyword>
<dbReference type="NCBIfam" id="TIGR02937">
    <property type="entry name" value="sigma70-ECF"/>
    <property type="match status" value="1"/>
</dbReference>
<evidence type="ECO:0000313" key="8">
    <source>
        <dbReference type="EMBL" id="BDG10634.1"/>
    </source>
</evidence>
<dbReference type="InterPro" id="IPR036388">
    <property type="entry name" value="WH-like_DNA-bd_sf"/>
</dbReference>